<feature type="domain" description="FAD/NAD(P)-binding" evidence="6">
    <location>
        <begin position="9"/>
        <end position="279"/>
    </location>
</feature>
<dbReference type="PRINTS" id="PR00368">
    <property type="entry name" value="FADPNR"/>
</dbReference>
<dbReference type="SUPFAM" id="SSF51905">
    <property type="entry name" value="FAD/NAD(P)-binding domain"/>
    <property type="match status" value="1"/>
</dbReference>
<keyword evidence="5" id="KW-1133">Transmembrane helix</keyword>
<keyword evidence="5" id="KW-0812">Transmembrane</keyword>
<evidence type="ECO:0000313" key="7">
    <source>
        <dbReference type="EMBL" id="MFD0959069.1"/>
    </source>
</evidence>
<gene>
    <name evidence="7" type="ORF">ACFQ2I_06655</name>
</gene>
<reference evidence="8" key="1">
    <citation type="journal article" date="2019" name="Int. J. Syst. Evol. Microbiol.">
        <title>The Global Catalogue of Microorganisms (GCM) 10K type strain sequencing project: providing services to taxonomists for standard genome sequencing and annotation.</title>
        <authorList>
            <consortium name="The Broad Institute Genomics Platform"/>
            <consortium name="The Broad Institute Genome Sequencing Center for Infectious Disease"/>
            <person name="Wu L."/>
            <person name="Ma J."/>
        </authorList>
    </citation>
    <scope>NUCLEOTIDE SEQUENCE [LARGE SCALE GENOMIC DNA]</scope>
    <source>
        <strain evidence="8">CCUG 59129</strain>
    </source>
</reference>
<evidence type="ECO:0000256" key="2">
    <source>
        <dbReference type="ARBA" id="ARBA00011738"/>
    </source>
</evidence>
<feature type="transmembrane region" description="Helical" evidence="5">
    <location>
        <begin position="6"/>
        <end position="26"/>
    </location>
</feature>
<dbReference type="InterPro" id="IPR036188">
    <property type="entry name" value="FAD/NAD-bd_sf"/>
</dbReference>
<dbReference type="RefSeq" id="WP_377562915.1">
    <property type="nucleotide sequence ID" value="NZ_JBHTJZ010000005.1"/>
</dbReference>
<dbReference type="Pfam" id="PF07992">
    <property type="entry name" value="Pyr_redox_2"/>
    <property type="match status" value="1"/>
</dbReference>
<dbReference type="EMBL" id="JBHTJZ010000005">
    <property type="protein sequence ID" value="MFD0959069.1"/>
    <property type="molecule type" value="Genomic_DNA"/>
</dbReference>
<comment type="cofactor">
    <cofactor evidence="1">
        <name>FAD</name>
        <dbReference type="ChEBI" id="CHEBI:57692"/>
    </cofactor>
</comment>
<keyword evidence="3" id="KW-0285">Flavoprotein</keyword>
<name>A0ABW3HNL3_9BACL</name>
<protein>
    <submittedName>
        <fullName evidence="7">NAD(P)/FAD-dependent oxidoreductase</fullName>
    </submittedName>
</protein>
<evidence type="ECO:0000256" key="3">
    <source>
        <dbReference type="ARBA" id="ARBA00022630"/>
    </source>
</evidence>
<keyword evidence="8" id="KW-1185">Reference proteome</keyword>
<dbReference type="InterPro" id="IPR050097">
    <property type="entry name" value="Ferredoxin-NADP_redctase_2"/>
</dbReference>
<evidence type="ECO:0000256" key="4">
    <source>
        <dbReference type="ARBA" id="ARBA00023002"/>
    </source>
</evidence>
<dbReference type="Proteomes" id="UP001596989">
    <property type="component" value="Unassembled WGS sequence"/>
</dbReference>
<evidence type="ECO:0000256" key="5">
    <source>
        <dbReference type="SAM" id="Phobius"/>
    </source>
</evidence>
<dbReference type="InterPro" id="IPR023753">
    <property type="entry name" value="FAD/NAD-binding_dom"/>
</dbReference>
<dbReference type="PANTHER" id="PTHR48105">
    <property type="entry name" value="THIOREDOXIN REDUCTASE 1-RELATED-RELATED"/>
    <property type="match status" value="1"/>
</dbReference>
<comment type="subunit">
    <text evidence="2">Homodimer.</text>
</comment>
<comment type="caution">
    <text evidence="7">The sequence shown here is derived from an EMBL/GenBank/DDBJ whole genome shotgun (WGS) entry which is preliminary data.</text>
</comment>
<proteinExistence type="predicted"/>
<sequence>MMRYDQLWDVVIVGGGPAGLSAALILGRSRRSVALIDEGKPRHSVTKQAHGYLTRDGISPAAFRHAAYEELAQYDSVWRIEDVVTEAFKEQNRFLVSTYGGCKLYSRNIIIAAGVKDNLPPWQGMVQVYGKSVFLCPYCDGWERRDEPLAVFGNGNNLYAFTRKIYSWSKDLIVFTDGTAKLNEEQKLALQIRGIGLEEGKISQLQHTADGQLTHVNMRDGDNIARTGGFLLDTNERQATNIPEKLGIALTAAGHYETEHHGQTEVKGLYIIGDARTIFSGLVGAANDGYIVGEIINNDLLEQEWKKSGLH</sequence>
<keyword evidence="5" id="KW-0472">Membrane</keyword>
<organism evidence="7 8">
    <name type="scientific">Paenibacillus chungangensis</name>
    <dbReference type="NCBI Taxonomy" id="696535"/>
    <lineage>
        <taxon>Bacteria</taxon>
        <taxon>Bacillati</taxon>
        <taxon>Bacillota</taxon>
        <taxon>Bacilli</taxon>
        <taxon>Bacillales</taxon>
        <taxon>Paenibacillaceae</taxon>
        <taxon>Paenibacillus</taxon>
    </lineage>
</organism>
<accession>A0ABW3HNL3</accession>
<dbReference type="PRINTS" id="PR00469">
    <property type="entry name" value="PNDRDTASEII"/>
</dbReference>
<keyword evidence="4" id="KW-0560">Oxidoreductase</keyword>
<evidence type="ECO:0000259" key="6">
    <source>
        <dbReference type="Pfam" id="PF07992"/>
    </source>
</evidence>
<evidence type="ECO:0000313" key="8">
    <source>
        <dbReference type="Proteomes" id="UP001596989"/>
    </source>
</evidence>
<evidence type="ECO:0000256" key="1">
    <source>
        <dbReference type="ARBA" id="ARBA00001974"/>
    </source>
</evidence>
<dbReference type="Gene3D" id="3.50.50.60">
    <property type="entry name" value="FAD/NAD(P)-binding domain"/>
    <property type="match status" value="2"/>
</dbReference>